<dbReference type="SUPFAM" id="SSF143870">
    <property type="entry name" value="PF0523-like"/>
    <property type="match status" value="1"/>
</dbReference>
<dbReference type="Proteomes" id="UP000076727">
    <property type="component" value="Unassembled WGS sequence"/>
</dbReference>
<evidence type="ECO:0000256" key="8">
    <source>
        <dbReference type="RuleBase" id="RU004398"/>
    </source>
</evidence>
<evidence type="ECO:0000313" key="10">
    <source>
        <dbReference type="Proteomes" id="UP000076727"/>
    </source>
</evidence>
<dbReference type="GO" id="GO:0002949">
    <property type="term" value="P:tRNA threonylcarbamoyladenosine modification"/>
    <property type="evidence" value="ECO:0007669"/>
    <property type="project" value="TreeGrafter"/>
</dbReference>
<reference evidence="9 10" key="1">
    <citation type="journal article" date="2016" name="Mol. Biol. Evol.">
        <title>Comparative Genomics of Early-Diverging Mushroom-Forming Fungi Provides Insights into the Origins of Lignocellulose Decay Capabilities.</title>
        <authorList>
            <person name="Nagy L.G."/>
            <person name="Riley R."/>
            <person name="Tritt A."/>
            <person name="Adam C."/>
            <person name="Daum C."/>
            <person name="Floudas D."/>
            <person name="Sun H."/>
            <person name="Yadav J.S."/>
            <person name="Pangilinan J."/>
            <person name="Larsson K.H."/>
            <person name="Matsuura K."/>
            <person name="Barry K."/>
            <person name="Labutti K."/>
            <person name="Kuo R."/>
            <person name="Ohm R.A."/>
            <person name="Bhattacharya S.S."/>
            <person name="Shirouzu T."/>
            <person name="Yoshinaga Y."/>
            <person name="Martin F.M."/>
            <person name="Grigoriev I.V."/>
            <person name="Hibbett D.S."/>
        </authorList>
    </citation>
    <scope>NUCLEOTIDE SEQUENCE [LARGE SCALE GENOMIC DNA]</scope>
    <source>
        <strain evidence="9 10">L-15889</strain>
    </source>
</reference>
<comment type="similarity">
    <text evidence="2 8">Belongs to the CGI121/TPRKB family.</text>
</comment>
<comment type="subcellular location">
    <subcellularLocation>
        <location evidence="1">Nucleus</location>
    </subcellularLocation>
</comment>
<dbReference type="Pfam" id="PF08617">
    <property type="entry name" value="CGI-121"/>
    <property type="match status" value="1"/>
</dbReference>
<dbReference type="PANTHER" id="PTHR15840">
    <property type="entry name" value="CGI-121 FAMILY MEMBER"/>
    <property type="match status" value="1"/>
</dbReference>
<keyword evidence="5" id="KW-0819">tRNA processing</keyword>
<evidence type="ECO:0000256" key="4">
    <source>
        <dbReference type="ARBA" id="ARBA00016009"/>
    </source>
</evidence>
<dbReference type="STRING" id="1314783.A0A165L5R5"/>
<comment type="function">
    <text evidence="7">Component of the EKC/KEOPS complex that is required for the formation of a threonylcarbamoyl group on adenosine at position 37 (t(6)A37) in tRNAs that read codons beginning with adenine. The complex is probably involved in the transfer of the threonylcarbamoyl moiety of threonylcarbamoyl-AMP (TC-AMP) to the N6 group of A37. CGI121 acts as an allosteric effector that regulates the t(6)A activity of the complex. The EKC/KEOPS complex also promotes both telomere uncapping and telomere elongation. The complex is required for efficient recruitment of transcriptional coactivators. CGI121 is not required for tRNA modification.</text>
</comment>
<evidence type="ECO:0000256" key="2">
    <source>
        <dbReference type="ARBA" id="ARBA00005546"/>
    </source>
</evidence>
<dbReference type="InterPro" id="IPR013926">
    <property type="entry name" value="CGI121/TPRKB"/>
</dbReference>
<dbReference type="GO" id="GO:0000408">
    <property type="term" value="C:EKC/KEOPS complex"/>
    <property type="evidence" value="ECO:0007669"/>
    <property type="project" value="TreeGrafter"/>
</dbReference>
<sequence>METFRYTHLPAAHAHAYVALFDHVSNAAHLRQRIVRASQLEGPEGDHEREAVNFAFVDARLITSILHLQTAIYQAILAKIQGSLRTKTVHSEILWALSPNNNITEAIKRFGVSDSTASLIVVRVGPPEMSDIEHRMKTLVSGDPLPLTDLTKLTDWFAVRKCYKLNADPALKAPGLSIAQQQLAAGEIVVSTVAMKSIAA</sequence>
<organism evidence="9 10">
    <name type="scientific">Daedalea quercina L-15889</name>
    <dbReference type="NCBI Taxonomy" id="1314783"/>
    <lineage>
        <taxon>Eukaryota</taxon>
        <taxon>Fungi</taxon>
        <taxon>Dikarya</taxon>
        <taxon>Basidiomycota</taxon>
        <taxon>Agaricomycotina</taxon>
        <taxon>Agaricomycetes</taxon>
        <taxon>Polyporales</taxon>
        <taxon>Fomitopsis</taxon>
    </lineage>
</organism>
<evidence type="ECO:0000313" key="9">
    <source>
        <dbReference type="EMBL" id="KZT63978.1"/>
    </source>
</evidence>
<keyword evidence="10" id="KW-1185">Reference proteome</keyword>
<dbReference type="InterPro" id="IPR036504">
    <property type="entry name" value="CGI121/TPRKB_sf"/>
</dbReference>
<evidence type="ECO:0000256" key="5">
    <source>
        <dbReference type="ARBA" id="ARBA00022694"/>
    </source>
</evidence>
<dbReference type="AlphaFoldDB" id="A0A165L5R5"/>
<dbReference type="EMBL" id="KV429147">
    <property type="protein sequence ID" value="KZT63978.1"/>
    <property type="molecule type" value="Genomic_DNA"/>
</dbReference>
<protein>
    <recommendedName>
        <fullName evidence="4">EKC/KEOPS complex subunit CGI121</fullName>
    </recommendedName>
    <alternativeName>
        <fullName evidence="3">EKC/KEOPS complex subunit cgi121</fullName>
    </alternativeName>
</protein>
<evidence type="ECO:0000256" key="1">
    <source>
        <dbReference type="ARBA" id="ARBA00004123"/>
    </source>
</evidence>
<dbReference type="PANTHER" id="PTHR15840:SF10">
    <property type="entry name" value="EKC_KEOPS COMPLEX SUBUNIT TPRKB"/>
    <property type="match status" value="1"/>
</dbReference>
<dbReference type="OrthoDB" id="329139at2759"/>
<name>A0A165L5R5_9APHY</name>
<accession>A0A165L5R5</accession>
<dbReference type="Gene3D" id="3.30.2380.10">
    <property type="entry name" value="CGI121/TPRKB"/>
    <property type="match status" value="1"/>
</dbReference>
<evidence type="ECO:0000256" key="3">
    <source>
        <dbReference type="ARBA" id="ARBA00015316"/>
    </source>
</evidence>
<gene>
    <name evidence="9" type="ORF">DAEQUDRAFT_679430</name>
</gene>
<evidence type="ECO:0000256" key="6">
    <source>
        <dbReference type="ARBA" id="ARBA00023242"/>
    </source>
</evidence>
<dbReference type="GO" id="GO:0005634">
    <property type="term" value="C:nucleus"/>
    <property type="evidence" value="ECO:0007669"/>
    <property type="project" value="UniProtKB-SubCell"/>
</dbReference>
<dbReference type="GO" id="GO:0005829">
    <property type="term" value="C:cytosol"/>
    <property type="evidence" value="ECO:0007669"/>
    <property type="project" value="TreeGrafter"/>
</dbReference>
<evidence type="ECO:0000256" key="7">
    <source>
        <dbReference type="ARBA" id="ARBA00025043"/>
    </source>
</evidence>
<keyword evidence="6 8" id="KW-0539">Nucleus</keyword>
<proteinExistence type="inferred from homology"/>